<dbReference type="KEGG" id="cpae:CPAST_c29300"/>
<evidence type="ECO:0000256" key="4">
    <source>
        <dbReference type="ARBA" id="ARBA00022553"/>
    </source>
</evidence>
<keyword evidence="9" id="KW-0902">Two-component regulatory system</keyword>
<dbReference type="Pfam" id="PF02518">
    <property type="entry name" value="HATPase_c"/>
    <property type="match status" value="1"/>
</dbReference>
<evidence type="ECO:0000256" key="3">
    <source>
        <dbReference type="ARBA" id="ARBA00012438"/>
    </source>
</evidence>
<dbReference type="Gene3D" id="6.10.340.10">
    <property type="match status" value="1"/>
</dbReference>
<organism evidence="14 17">
    <name type="scientific">Clostridium pasteurianum DSM 525 = ATCC 6013</name>
    <dbReference type="NCBI Taxonomy" id="1262449"/>
    <lineage>
        <taxon>Bacteria</taxon>
        <taxon>Bacillati</taxon>
        <taxon>Bacillota</taxon>
        <taxon>Clostridia</taxon>
        <taxon>Eubacteriales</taxon>
        <taxon>Clostridiaceae</taxon>
        <taxon>Clostridium</taxon>
    </lineage>
</organism>
<reference evidence="15 16" key="3">
    <citation type="journal article" name="Genome Announc.">
        <title>Improved Draft Genome Sequence of Clostridium pasteurianum Strain ATCC 6013 (DSM 525) Using a Hybrid Next-Generation Sequencing Approach.</title>
        <authorList>
            <person name="Pyne M.E."/>
            <person name="Utturkar S."/>
            <person name="Brown S.D."/>
            <person name="Moo-Young M."/>
            <person name="Chung D.A."/>
            <person name="Chou C.P."/>
        </authorList>
    </citation>
    <scope>NUCLEOTIDE SEQUENCE [LARGE SCALE GENOMIC DNA]</scope>
    <source>
        <strain evidence="15 16">ATCC 6013</strain>
    </source>
</reference>
<evidence type="ECO:0000313" key="15">
    <source>
        <dbReference type="EMBL" id="KRU11008.1"/>
    </source>
</evidence>
<protein>
    <recommendedName>
        <fullName evidence="3">histidine kinase</fullName>
        <ecNumber evidence="3">2.7.13.3</ecNumber>
    </recommendedName>
</protein>
<dbReference type="SUPFAM" id="SSF55874">
    <property type="entry name" value="ATPase domain of HSP90 chaperone/DNA topoisomerase II/histidine kinase"/>
    <property type="match status" value="1"/>
</dbReference>
<dbReference type="PANTHER" id="PTHR45528:SF12">
    <property type="entry name" value="SENSOR HISTIDINE KINASE ARSS"/>
    <property type="match status" value="1"/>
</dbReference>
<dbReference type="SMART" id="SM00387">
    <property type="entry name" value="HATPase_c"/>
    <property type="match status" value="1"/>
</dbReference>
<feature type="domain" description="Histidine kinase" evidence="12">
    <location>
        <begin position="292"/>
        <end position="507"/>
    </location>
</feature>
<dbReference type="InterPro" id="IPR003594">
    <property type="entry name" value="HATPase_dom"/>
</dbReference>
<dbReference type="InterPro" id="IPR003660">
    <property type="entry name" value="HAMP_dom"/>
</dbReference>
<evidence type="ECO:0000256" key="9">
    <source>
        <dbReference type="ARBA" id="ARBA00023012"/>
    </source>
</evidence>
<dbReference type="PROSITE" id="PS50885">
    <property type="entry name" value="HAMP"/>
    <property type="match status" value="1"/>
</dbReference>
<dbReference type="Gene3D" id="1.10.287.130">
    <property type="match status" value="1"/>
</dbReference>
<dbReference type="InterPro" id="IPR005467">
    <property type="entry name" value="His_kinase_dom"/>
</dbReference>
<dbReference type="EMBL" id="CP009268">
    <property type="protein sequence ID" value="AJA52984.1"/>
    <property type="molecule type" value="Genomic_DNA"/>
</dbReference>
<dbReference type="EMBL" id="JPGY02000001">
    <property type="protein sequence ID" value="KRU11008.1"/>
    <property type="molecule type" value="Genomic_DNA"/>
</dbReference>
<dbReference type="Pfam" id="PF00512">
    <property type="entry name" value="HisKA"/>
    <property type="match status" value="1"/>
</dbReference>
<keyword evidence="17" id="KW-1185">Reference proteome</keyword>
<dbReference type="CDD" id="cd00082">
    <property type="entry name" value="HisKA"/>
    <property type="match status" value="1"/>
</dbReference>
<dbReference type="InterPro" id="IPR004358">
    <property type="entry name" value="Sig_transdc_His_kin-like_C"/>
</dbReference>
<evidence type="ECO:0000259" key="12">
    <source>
        <dbReference type="PROSITE" id="PS50109"/>
    </source>
</evidence>
<keyword evidence="10 11" id="KW-0472">Membrane</keyword>
<evidence type="ECO:0000256" key="7">
    <source>
        <dbReference type="ARBA" id="ARBA00022777"/>
    </source>
</evidence>
<dbReference type="GeneID" id="93075052"/>
<reference evidence="14 17" key="1">
    <citation type="journal article" date="2015" name="Genome Announc.">
        <title>Complete Genome Sequence of the Nitrogen-Fixing and Solvent-Producing Clostridium pasteurianum DSM 525.</title>
        <authorList>
            <person name="Poehlein A."/>
            <person name="Grosse-Honebrink A."/>
            <person name="Zhang Y."/>
            <person name="Minton N.P."/>
            <person name="Daniel R."/>
        </authorList>
    </citation>
    <scope>NUCLEOTIDE SEQUENCE [LARGE SCALE GENOMIC DNA]</scope>
    <source>
        <strain evidence="14">DSM 525</strain>
        <strain evidence="17">DSM 525 / ATCC 6013</strain>
    </source>
</reference>
<dbReference type="KEGG" id="cpat:CLPA_c29300"/>
<accession>A0A0H3J4Z6</accession>
<dbReference type="SMART" id="SM00388">
    <property type="entry name" value="HisKA"/>
    <property type="match status" value="1"/>
</dbReference>
<feature type="transmembrane region" description="Helical" evidence="11">
    <location>
        <begin position="201"/>
        <end position="225"/>
    </location>
</feature>
<comment type="catalytic activity">
    <reaction evidence="1">
        <text>ATP + protein L-histidine = ADP + protein N-phospho-L-histidine.</text>
        <dbReference type="EC" id="2.7.13.3"/>
    </reaction>
</comment>
<feature type="domain" description="HAMP" evidence="13">
    <location>
        <begin position="231"/>
        <end position="284"/>
    </location>
</feature>
<dbReference type="SUPFAM" id="SSF158472">
    <property type="entry name" value="HAMP domain-like"/>
    <property type="match status" value="1"/>
</dbReference>
<dbReference type="InterPro" id="IPR036097">
    <property type="entry name" value="HisK_dim/P_sf"/>
</dbReference>
<dbReference type="FunFam" id="1.10.287.130:FF:000001">
    <property type="entry name" value="Two-component sensor histidine kinase"/>
    <property type="match status" value="1"/>
</dbReference>
<keyword evidence="4" id="KW-0597">Phosphoprotein</keyword>
<name>A0A0H3J4Z6_CLOPA</name>
<dbReference type="Pfam" id="PF00672">
    <property type="entry name" value="HAMP"/>
    <property type="match status" value="1"/>
</dbReference>
<evidence type="ECO:0000256" key="10">
    <source>
        <dbReference type="ARBA" id="ARBA00023136"/>
    </source>
</evidence>
<dbReference type="AlphaFoldDB" id="A0A0H3J4Z6"/>
<dbReference type="PANTHER" id="PTHR45528">
    <property type="entry name" value="SENSOR HISTIDINE KINASE CPXA"/>
    <property type="match status" value="1"/>
</dbReference>
<dbReference type="CDD" id="cd06225">
    <property type="entry name" value="HAMP"/>
    <property type="match status" value="1"/>
</dbReference>
<reference evidence="15" key="2">
    <citation type="submission" date="2015-10" db="EMBL/GenBank/DDBJ databases">
        <title>Improved Draft Genome Sequence of Clostridium pasteurianum Strain ATCC 6013 (DSM 525) Using a Hybrid Next-Generation Sequencing Approach.</title>
        <authorList>
            <person name="Pyne M.E."/>
            <person name="Utturkar S.M."/>
            <person name="Brown S.D."/>
            <person name="Moo-Young M."/>
            <person name="Chung D.A."/>
            <person name="Chou P.C."/>
        </authorList>
    </citation>
    <scope>NUCLEOTIDE SEQUENCE</scope>
    <source>
        <strain evidence="15">ATCC 6013</strain>
    </source>
</reference>
<gene>
    <name evidence="14" type="primary">arlS</name>
    <name evidence="14" type="ORF">CLPA_c29300</name>
    <name evidence="15" type="ORF">CP6013_00255</name>
</gene>
<dbReference type="GO" id="GO:0016020">
    <property type="term" value="C:membrane"/>
    <property type="evidence" value="ECO:0007669"/>
    <property type="project" value="UniProtKB-SubCell"/>
</dbReference>
<dbReference type="Gene3D" id="3.30.565.10">
    <property type="entry name" value="Histidine kinase-like ATPase, C-terminal domain"/>
    <property type="match status" value="1"/>
</dbReference>
<dbReference type="PRINTS" id="PR00344">
    <property type="entry name" value="BCTRLSENSOR"/>
</dbReference>
<proteinExistence type="predicted"/>
<dbReference type="PATRIC" id="fig|1262449.3.peg.1377"/>
<dbReference type="PROSITE" id="PS50109">
    <property type="entry name" value="HIS_KIN"/>
    <property type="match status" value="1"/>
</dbReference>
<evidence type="ECO:0000256" key="11">
    <source>
        <dbReference type="SAM" id="Phobius"/>
    </source>
</evidence>
<dbReference type="RefSeq" id="WP_003443248.1">
    <property type="nucleotide sequence ID" value="NZ_ANZB01000003.1"/>
</dbReference>
<dbReference type="SMART" id="SM00304">
    <property type="entry name" value="HAMP"/>
    <property type="match status" value="1"/>
</dbReference>
<dbReference type="InterPro" id="IPR036890">
    <property type="entry name" value="HATPase_C_sf"/>
</dbReference>
<dbReference type="InterPro" id="IPR050398">
    <property type="entry name" value="HssS/ArlS-like"/>
</dbReference>
<keyword evidence="5 14" id="KW-0808">Transferase</keyword>
<evidence type="ECO:0000256" key="2">
    <source>
        <dbReference type="ARBA" id="ARBA00004141"/>
    </source>
</evidence>
<evidence type="ECO:0000256" key="1">
    <source>
        <dbReference type="ARBA" id="ARBA00000085"/>
    </source>
</evidence>
<evidence type="ECO:0000259" key="13">
    <source>
        <dbReference type="PROSITE" id="PS50885"/>
    </source>
</evidence>
<dbReference type="Proteomes" id="UP000030905">
    <property type="component" value="Chromosome"/>
</dbReference>
<dbReference type="InterPro" id="IPR003661">
    <property type="entry name" value="HisK_dim/P_dom"/>
</dbReference>
<evidence type="ECO:0000313" key="17">
    <source>
        <dbReference type="Proteomes" id="UP000030905"/>
    </source>
</evidence>
<dbReference type="GO" id="GO:0000155">
    <property type="term" value="F:phosphorelay sensor kinase activity"/>
    <property type="evidence" value="ECO:0007669"/>
    <property type="project" value="InterPro"/>
</dbReference>
<comment type="subcellular location">
    <subcellularLocation>
        <location evidence="2">Membrane</location>
        <topology evidence="2">Multi-pass membrane protein</topology>
    </subcellularLocation>
</comment>
<dbReference type="SUPFAM" id="SSF47384">
    <property type="entry name" value="Homodimeric domain of signal transducing histidine kinase"/>
    <property type="match status" value="1"/>
</dbReference>
<dbReference type="EC" id="2.7.13.3" evidence="3"/>
<evidence type="ECO:0000256" key="5">
    <source>
        <dbReference type="ARBA" id="ARBA00022679"/>
    </source>
</evidence>
<feature type="transmembrane region" description="Helical" evidence="11">
    <location>
        <begin position="50"/>
        <end position="76"/>
    </location>
</feature>
<keyword evidence="6 11" id="KW-0812">Transmembrane</keyword>
<evidence type="ECO:0000256" key="6">
    <source>
        <dbReference type="ARBA" id="ARBA00022692"/>
    </source>
</evidence>
<evidence type="ECO:0000313" key="14">
    <source>
        <dbReference type="EMBL" id="AJA52984.1"/>
    </source>
</evidence>
<evidence type="ECO:0000256" key="8">
    <source>
        <dbReference type="ARBA" id="ARBA00022989"/>
    </source>
</evidence>
<dbReference type="FunFam" id="3.30.565.10:FF:000006">
    <property type="entry name" value="Sensor histidine kinase WalK"/>
    <property type="match status" value="1"/>
</dbReference>
<dbReference type="Proteomes" id="UP000028042">
    <property type="component" value="Unassembled WGS sequence"/>
</dbReference>
<keyword evidence="8 11" id="KW-1133">Transmembrane helix</keyword>
<feature type="transmembrane region" description="Helical" evidence="11">
    <location>
        <begin position="7"/>
        <end position="30"/>
    </location>
</feature>
<sequence>MKKILELFIQFLKFTIWIYVTIFKACIRLFDELRKLIIKKLRFSITFKITATYASIFALMLLLLSTSLLIAFTIYMGKNSEDIIYRNFKIISSDIMNSKGISKTSIDQLSNLDNVYITIFNADYKIIYTTEKDTNSITFYKKDNISGVYNLNENYLLSLPSNINNTTNLKSSYIYLISNNKVILNSEDIYIQIRYNLYKEILSLLILFFILLFINSVFIVIISAIGAKTSKRLLKPVDTMTKTVKNITVNALNTRLDVSGSQDELKDLAKTFNRMLDRIEASYEAQNQFVSDASHELRTPISVIQGYSNLLSRWGKGDKAVLEESIESIKTEAENMKVLIEKLLFLSRSDKNTQKIEIETFYINELIDEVIKETKLIDNDHEIKNTINDRLLVNADPKLIKEALRIFIDNSIKYTPENGIISIDSYQLKSELIITIKDTGIGISKEDLPNIFNRFYRADKSRTKKTGGTGLGLSIAKWIILAHKGSIDVRSELSAGTKIALHLPIIKL</sequence>
<keyword evidence="7 14" id="KW-0418">Kinase</keyword>
<dbReference type="eggNOG" id="COG5002">
    <property type="taxonomic scope" value="Bacteria"/>
</dbReference>
<evidence type="ECO:0000313" key="16">
    <source>
        <dbReference type="Proteomes" id="UP000028042"/>
    </source>
</evidence>